<sequence length="98" mass="10878">MWLMTASATSLITSTPVHRHFASELDVEVLLCGPYPTPRRWGPVVVFFLRIGEECTNLLDYLVPLGLGSEVEEGAARTNRARPIPELELELLFASPVI</sequence>
<dbReference type="Proteomes" id="UP000251314">
    <property type="component" value="Unassembled WGS sequence"/>
</dbReference>
<keyword evidence="2" id="KW-1185">Reference proteome</keyword>
<evidence type="ECO:0000313" key="1">
    <source>
        <dbReference type="EMBL" id="RAW29699.1"/>
    </source>
</evidence>
<dbReference type="AlphaFoldDB" id="A0A329RZ96"/>
<evidence type="ECO:0000313" key="2">
    <source>
        <dbReference type="Proteomes" id="UP000251314"/>
    </source>
</evidence>
<dbReference type="VEuPathDB" id="FungiDB:PC110_g13946"/>
<protein>
    <submittedName>
        <fullName evidence="1">Uncharacterized protein</fullName>
    </submittedName>
</protein>
<organism evidence="1 2">
    <name type="scientific">Phytophthora cactorum</name>
    <dbReference type="NCBI Taxonomy" id="29920"/>
    <lineage>
        <taxon>Eukaryota</taxon>
        <taxon>Sar</taxon>
        <taxon>Stramenopiles</taxon>
        <taxon>Oomycota</taxon>
        <taxon>Peronosporomycetes</taxon>
        <taxon>Peronosporales</taxon>
        <taxon>Peronosporaceae</taxon>
        <taxon>Phytophthora</taxon>
    </lineage>
</organism>
<dbReference type="EMBL" id="MJFZ01000412">
    <property type="protein sequence ID" value="RAW29699.1"/>
    <property type="molecule type" value="Genomic_DNA"/>
</dbReference>
<comment type="caution">
    <text evidence="1">The sequence shown here is derived from an EMBL/GenBank/DDBJ whole genome shotgun (WGS) entry which is preliminary data.</text>
</comment>
<reference evidence="1 2" key="1">
    <citation type="submission" date="2018-01" db="EMBL/GenBank/DDBJ databases">
        <title>Draft genome of the strawberry crown rot pathogen Phytophthora cactorum.</title>
        <authorList>
            <person name="Armitage A.D."/>
            <person name="Lysoe E."/>
            <person name="Nellist C.F."/>
            <person name="Harrison R.J."/>
            <person name="Brurberg M.B."/>
        </authorList>
    </citation>
    <scope>NUCLEOTIDE SEQUENCE [LARGE SCALE GENOMIC DNA]</scope>
    <source>
        <strain evidence="1 2">10300</strain>
    </source>
</reference>
<name>A0A329RZ96_9STRA</name>
<gene>
    <name evidence="1" type="ORF">PC110_g13946</name>
</gene>
<proteinExistence type="predicted"/>
<accession>A0A329RZ96</accession>